<evidence type="ECO:0000313" key="2">
    <source>
        <dbReference type="Proteomes" id="UP000683360"/>
    </source>
</evidence>
<organism evidence="1 2">
    <name type="scientific">Mytilus edulis</name>
    <name type="common">Blue mussel</name>
    <dbReference type="NCBI Taxonomy" id="6550"/>
    <lineage>
        <taxon>Eukaryota</taxon>
        <taxon>Metazoa</taxon>
        <taxon>Spiralia</taxon>
        <taxon>Lophotrochozoa</taxon>
        <taxon>Mollusca</taxon>
        <taxon>Bivalvia</taxon>
        <taxon>Autobranchia</taxon>
        <taxon>Pteriomorphia</taxon>
        <taxon>Mytilida</taxon>
        <taxon>Mytiloidea</taxon>
        <taxon>Mytilidae</taxon>
        <taxon>Mytilinae</taxon>
        <taxon>Mytilus</taxon>
    </lineage>
</organism>
<sequence length="260" mass="30610">MLTYNRTFIRREDVFLLMSQESLILPSNQCIPGMWSTEQSVIITEHSNYYEQMTLVVKQIMESGPDAPKPSLPKRPKSKLDSLFTHAKKKKTFDPKELHDYLRSKCVDQCGINKQFIVEDMWKISGDITKEQLLEVLKRATRQIKRCEAQMLLFYIKFGTFLEQVKAWHENEYNKKKTIQESWPVWLKTNADYSDRHARRLRNLSRVLKDYPLFGLVGLPVSYFTTGKLKDITEMLSIPTYAEYWKQPLPTTTNEMPQSQ</sequence>
<comment type="caution">
    <text evidence="1">The sequence shown here is derived from an EMBL/GenBank/DDBJ whole genome shotgun (WGS) entry which is preliminary data.</text>
</comment>
<dbReference type="Proteomes" id="UP000683360">
    <property type="component" value="Unassembled WGS sequence"/>
</dbReference>
<dbReference type="OrthoDB" id="6054554at2759"/>
<reference evidence="1" key="1">
    <citation type="submission" date="2021-03" db="EMBL/GenBank/DDBJ databases">
        <authorList>
            <person name="Bekaert M."/>
        </authorList>
    </citation>
    <scope>NUCLEOTIDE SEQUENCE</scope>
</reference>
<keyword evidence="2" id="KW-1185">Reference proteome</keyword>
<dbReference type="EMBL" id="CAJPWZ010000550">
    <property type="protein sequence ID" value="CAG2196279.1"/>
    <property type="molecule type" value="Genomic_DNA"/>
</dbReference>
<proteinExistence type="predicted"/>
<dbReference type="AlphaFoldDB" id="A0A8S3QMJ7"/>
<accession>A0A8S3QMJ7</accession>
<protein>
    <submittedName>
        <fullName evidence="1">Uncharacterized protein</fullName>
    </submittedName>
</protein>
<evidence type="ECO:0000313" key="1">
    <source>
        <dbReference type="EMBL" id="CAG2196279.1"/>
    </source>
</evidence>
<gene>
    <name evidence="1" type="ORF">MEDL_11157</name>
</gene>
<name>A0A8S3QMJ7_MYTED</name>